<organism evidence="2 3">
    <name type="scientific">Paraglaciecola algarum</name>
    <dbReference type="NCBI Taxonomy" id="3050085"/>
    <lineage>
        <taxon>Bacteria</taxon>
        <taxon>Pseudomonadati</taxon>
        <taxon>Pseudomonadota</taxon>
        <taxon>Gammaproteobacteria</taxon>
        <taxon>Alteromonadales</taxon>
        <taxon>Alteromonadaceae</taxon>
        <taxon>Paraglaciecola</taxon>
    </lineage>
</organism>
<accession>A0ABS9D722</accession>
<keyword evidence="3" id="KW-1185">Reference proteome</keyword>
<feature type="signal peptide" evidence="1">
    <location>
        <begin position="1"/>
        <end position="21"/>
    </location>
</feature>
<evidence type="ECO:0000313" key="2">
    <source>
        <dbReference type="EMBL" id="MCF2948748.1"/>
    </source>
</evidence>
<name>A0ABS9D722_9ALTE</name>
<feature type="chain" id="PRO_5045090756" evidence="1">
    <location>
        <begin position="22"/>
        <end position="122"/>
    </location>
</feature>
<dbReference type="RefSeq" id="WP_235312733.1">
    <property type="nucleotide sequence ID" value="NZ_JAKGAS010000005.1"/>
</dbReference>
<dbReference type="EMBL" id="JAKGAS010000005">
    <property type="protein sequence ID" value="MCF2948748.1"/>
    <property type="molecule type" value="Genomic_DNA"/>
</dbReference>
<evidence type="ECO:0000313" key="3">
    <source>
        <dbReference type="Proteomes" id="UP001521137"/>
    </source>
</evidence>
<keyword evidence="1" id="KW-0732">Signal</keyword>
<reference evidence="2 3" key="1">
    <citation type="submission" date="2022-01" db="EMBL/GenBank/DDBJ databases">
        <title>Paraglaciecola sp. G1-23.</title>
        <authorList>
            <person name="Jin M.S."/>
            <person name="Han D.M."/>
            <person name="Kim H.M."/>
            <person name="Jeon C.O."/>
        </authorList>
    </citation>
    <scope>NUCLEOTIDE SEQUENCE [LARGE SCALE GENOMIC DNA]</scope>
    <source>
        <strain evidence="2 3">G1-23</strain>
    </source>
</reference>
<dbReference type="Proteomes" id="UP001521137">
    <property type="component" value="Unassembled WGS sequence"/>
</dbReference>
<comment type="caution">
    <text evidence="2">The sequence shown here is derived from an EMBL/GenBank/DDBJ whole genome shotgun (WGS) entry which is preliminary data.</text>
</comment>
<dbReference type="Pfam" id="PF11456">
    <property type="entry name" value="DUF3019"/>
    <property type="match status" value="1"/>
</dbReference>
<sequence length="122" mass="13857">MKISVLIISIFFCHQIAAMSAAWSIQPNICISDKVGDNCQLTINIEIENLPTGLHCLFLDDQQLSCSEQGKFLNEISITIKQNAVLMLKNKDQQTVLSQALSIKYQATFAKRRRIRNPWSIF</sequence>
<evidence type="ECO:0000256" key="1">
    <source>
        <dbReference type="SAM" id="SignalP"/>
    </source>
</evidence>
<protein>
    <submittedName>
        <fullName evidence="2">DUF3019 domain-containing protein</fullName>
    </submittedName>
</protein>
<gene>
    <name evidence="2" type="ORF">L0668_11570</name>
</gene>
<dbReference type="InterPro" id="IPR021559">
    <property type="entry name" value="DUF3019"/>
</dbReference>
<proteinExistence type="predicted"/>